<feature type="transmembrane region" description="Helical" evidence="7">
    <location>
        <begin position="190"/>
        <end position="212"/>
    </location>
</feature>
<keyword evidence="2 7" id="KW-0813">Transport</keyword>
<dbReference type="SUPFAM" id="SSF161098">
    <property type="entry name" value="MetI-like"/>
    <property type="match status" value="1"/>
</dbReference>
<dbReference type="Gene3D" id="1.10.3720.10">
    <property type="entry name" value="MetI-like"/>
    <property type="match status" value="1"/>
</dbReference>
<dbReference type="AlphaFoldDB" id="A0A949JYV6"/>
<keyword evidence="5 7" id="KW-1133">Transmembrane helix</keyword>
<protein>
    <submittedName>
        <fullName evidence="9">Carbohydrate ABC transporter permease</fullName>
    </submittedName>
</protein>
<evidence type="ECO:0000313" key="9">
    <source>
        <dbReference type="EMBL" id="MBU9737753.1"/>
    </source>
</evidence>
<evidence type="ECO:0000256" key="1">
    <source>
        <dbReference type="ARBA" id="ARBA00004651"/>
    </source>
</evidence>
<dbReference type="PROSITE" id="PS50928">
    <property type="entry name" value="ABC_TM1"/>
    <property type="match status" value="1"/>
</dbReference>
<keyword evidence="10" id="KW-1185">Reference proteome</keyword>
<comment type="caution">
    <text evidence="9">The sequence shown here is derived from an EMBL/GenBank/DDBJ whole genome shotgun (WGS) entry which is preliminary data.</text>
</comment>
<dbReference type="Pfam" id="PF00528">
    <property type="entry name" value="BPD_transp_1"/>
    <property type="match status" value="1"/>
</dbReference>
<dbReference type="Proteomes" id="UP000712157">
    <property type="component" value="Unassembled WGS sequence"/>
</dbReference>
<name>A0A949JYV6_9FIRM</name>
<accession>A0A949JYV6</accession>
<dbReference type="InterPro" id="IPR035906">
    <property type="entry name" value="MetI-like_sf"/>
</dbReference>
<comment type="similarity">
    <text evidence="7">Belongs to the binding-protein-dependent transport system permease family.</text>
</comment>
<dbReference type="InterPro" id="IPR000515">
    <property type="entry name" value="MetI-like"/>
</dbReference>
<feature type="transmembrane region" description="Helical" evidence="7">
    <location>
        <begin position="113"/>
        <end position="134"/>
    </location>
</feature>
<proteinExistence type="inferred from homology"/>
<evidence type="ECO:0000256" key="5">
    <source>
        <dbReference type="ARBA" id="ARBA00022989"/>
    </source>
</evidence>
<gene>
    <name evidence="9" type="ORF">KTH89_14495</name>
</gene>
<dbReference type="CDD" id="cd06261">
    <property type="entry name" value="TM_PBP2"/>
    <property type="match status" value="1"/>
</dbReference>
<sequence>MNKKKVKSGKLERKGNTGAVIIMLFFCVIVLLPILWMISTSIKIDSEMVAAVPRWIPETPSLVAYQRFFKDYPFLMQLKNTVIYTLCSTILIVICACFAGYGVTRFEFRGKNAFMSFLLVTQMFPSVMLLVPFYNVIKSLGLLNTYIGMILVYISISVAFATWMMMGFFKSIPLELDEAAIIDGCSRFQTFLKVIMPLTLPGIASVAIFSFITGWNEYMFTSILTTQANMQTITIGITSLNGERVMWNDMMAASVISSIPLVIVFMFLQKYFVSGMTSGAVKG</sequence>
<dbReference type="InterPro" id="IPR050901">
    <property type="entry name" value="BP-dep_ABC_trans_perm"/>
</dbReference>
<feature type="domain" description="ABC transmembrane type-1" evidence="8">
    <location>
        <begin position="78"/>
        <end position="268"/>
    </location>
</feature>
<evidence type="ECO:0000256" key="6">
    <source>
        <dbReference type="ARBA" id="ARBA00023136"/>
    </source>
</evidence>
<feature type="transmembrane region" description="Helical" evidence="7">
    <location>
        <begin position="20"/>
        <end position="38"/>
    </location>
</feature>
<dbReference type="GO" id="GO:0055085">
    <property type="term" value="P:transmembrane transport"/>
    <property type="evidence" value="ECO:0007669"/>
    <property type="project" value="InterPro"/>
</dbReference>
<evidence type="ECO:0000256" key="7">
    <source>
        <dbReference type="RuleBase" id="RU363032"/>
    </source>
</evidence>
<organism evidence="9 10">
    <name type="scientific">Diplocloster agilis</name>
    <dbReference type="NCBI Taxonomy" id="2850323"/>
    <lineage>
        <taxon>Bacteria</taxon>
        <taxon>Bacillati</taxon>
        <taxon>Bacillota</taxon>
        <taxon>Clostridia</taxon>
        <taxon>Lachnospirales</taxon>
        <taxon>Lachnospiraceae</taxon>
        <taxon>Diplocloster</taxon>
    </lineage>
</organism>
<feature type="transmembrane region" description="Helical" evidence="7">
    <location>
        <begin position="82"/>
        <end position="101"/>
    </location>
</feature>
<comment type="subcellular location">
    <subcellularLocation>
        <location evidence="1 7">Cell membrane</location>
        <topology evidence="1 7">Multi-pass membrane protein</topology>
    </subcellularLocation>
</comment>
<feature type="transmembrane region" description="Helical" evidence="7">
    <location>
        <begin position="250"/>
        <end position="268"/>
    </location>
</feature>
<evidence type="ECO:0000256" key="4">
    <source>
        <dbReference type="ARBA" id="ARBA00022692"/>
    </source>
</evidence>
<dbReference type="GO" id="GO:0005886">
    <property type="term" value="C:plasma membrane"/>
    <property type="evidence" value="ECO:0007669"/>
    <property type="project" value="UniProtKB-SubCell"/>
</dbReference>
<evidence type="ECO:0000256" key="3">
    <source>
        <dbReference type="ARBA" id="ARBA00022475"/>
    </source>
</evidence>
<evidence type="ECO:0000256" key="2">
    <source>
        <dbReference type="ARBA" id="ARBA00022448"/>
    </source>
</evidence>
<dbReference type="EMBL" id="JAHQCW010000024">
    <property type="protein sequence ID" value="MBU9737753.1"/>
    <property type="molecule type" value="Genomic_DNA"/>
</dbReference>
<evidence type="ECO:0000313" key="10">
    <source>
        <dbReference type="Proteomes" id="UP000712157"/>
    </source>
</evidence>
<dbReference type="PANTHER" id="PTHR32243:SF18">
    <property type="entry name" value="INNER MEMBRANE ABC TRANSPORTER PERMEASE PROTEIN YCJP"/>
    <property type="match status" value="1"/>
</dbReference>
<evidence type="ECO:0000259" key="8">
    <source>
        <dbReference type="PROSITE" id="PS50928"/>
    </source>
</evidence>
<keyword evidence="4 7" id="KW-0812">Transmembrane</keyword>
<feature type="transmembrane region" description="Helical" evidence="7">
    <location>
        <begin position="146"/>
        <end position="169"/>
    </location>
</feature>
<dbReference type="RefSeq" id="WP_238722180.1">
    <property type="nucleotide sequence ID" value="NZ_JAHQCW010000024.1"/>
</dbReference>
<reference evidence="9" key="1">
    <citation type="submission" date="2021-06" db="EMBL/GenBank/DDBJ databases">
        <title>Description of novel taxa of the family Lachnospiraceae.</title>
        <authorList>
            <person name="Chaplin A.V."/>
            <person name="Sokolova S.R."/>
            <person name="Pikina A.P."/>
            <person name="Korzhanova M."/>
            <person name="Belova V."/>
            <person name="Korostin D."/>
            <person name="Efimov B.A."/>
        </authorList>
    </citation>
    <scope>NUCLEOTIDE SEQUENCE</scope>
    <source>
        <strain evidence="9">ASD5720</strain>
    </source>
</reference>
<keyword evidence="6 7" id="KW-0472">Membrane</keyword>
<dbReference type="PANTHER" id="PTHR32243">
    <property type="entry name" value="MALTOSE TRANSPORT SYSTEM PERMEASE-RELATED"/>
    <property type="match status" value="1"/>
</dbReference>
<keyword evidence="3" id="KW-1003">Cell membrane</keyword>